<accession>A0A8C6R443</accession>
<evidence type="ECO:0008006" key="7">
    <source>
        <dbReference type="Google" id="ProtNLM"/>
    </source>
</evidence>
<feature type="compositionally biased region" description="Basic and acidic residues" evidence="4">
    <location>
        <begin position="90"/>
        <end position="104"/>
    </location>
</feature>
<feature type="region of interest" description="Disordered" evidence="4">
    <location>
        <begin position="1"/>
        <end position="34"/>
    </location>
</feature>
<dbReference type="GeneTree" id="ENSGT00390000003453"/>
<keyword evidence="6" id="KW-1185">Reference proteome</keyword>
<feature type="compositionally biased region" description="Low complexity" evidence="4">
    <location>
        <begin position="16"/>
        <end position="30"/>
    </location>
</feature>
<evidence type="ECO:0000313" key="6">
    <source>
        <dbReference type="Proteomes" id="UP000694381"/>
    </source>
</evidence>
<feature type="region of interest" description="Disordered" evidence="4">
    <location>
        <begin position="63"/>
        <end position="157"/>
    </location>
</feature>
<evidence type="ECO:0000313" key="5">
    <source>
        <dbReference type="Ensembl" id="ENSNGAP00000013425.1"/>
    </source>
</evidence>
<dbReference type="OMA" id="TEEWRTE"/>
<dbReference type="GO" id="GO:0005737">
    <property type="term" value="C:cytoplasm"/>
    <property type="evidence" value="ECO:0007669"/>
    <property type="project" value="UniProtKB-SubCell"/>
</dbReference>
<dbReference type="SUPFAM" id="SSF46934">
    <property type="entry name" value="UBA-like"/>
    <property type="match status" value="1"/>
</dbReference>
<proteinExistence type="predicted"/>
<feature type="region of interest" description="Disordered" evidence="4">
    <location>
        <begin position="406"/>
        <end position="460"/>
    </location>
</feature>
<feature type="compositionally biased region" description="Low complexity" evidence="4">
    <location>
        <begin position="491"/>
        <end position="516"/>
    </location>
</feature>
<evidence type="ECO:0000256" key="3">
    <source>
        <dbReference type="ARBA" id="ARBA00022553"/>
    </source>
</evidence>
<dbReference type="Pfam" id="PF12478">
    <property type="entry name" value="UBAP2-Lig"/>
    <property type="match status" value="1"/>
</dbReference>
<dbReference type="GO" id="GO:0061484">
    <property type="term" value="P:hematopoietic stem cell homeostasis"/>
    <property type="evidence" value="ECO:0007669"/>
    <property type="project" value="TreeGrafter"/>
</dbReference>
<evidence type="ECO:0000256" key="4">
    <source>
        <dbReference type="SAM" id="MobiDB-lite"/>
    </source>
</evidence>
<protein>
    <recommendedName>
        <fullName evidence="7">Ubiquitin-associated protein 2-like</fullName>
    </recommendedName>
</protein>
<reference evidence="5" key="2">
    <citation type="submission" date="2025-09" db="UniProtKB">
        <authorList>
            <consortium name="Ensembl"/>
        </authorList>
    </citation>
    <scope>IDENTIFICATION</scope>
</reference>
<dbReference type="GO" id="GO:0005634">
    <property type="term" value="C:nucleus"/>
    <property type="evidence" value="ECO:0007669"/>
    <property type="project" value="TreeGrafter"/>
</dbReference>
<feature type="region of interest" description="Disordered" evidence="4">
    <location>
        <begin position="485"/>
        <end position="528"/>
    </location>
</feature>
<dbReference type="Gene3D" id="1.10.8.10">
    <property type="entry name" value="DNA helicase RuvA subunit, C-terminal domain"/>
    <property type="match status" value="1"/>
</dbReference>
<name>A0A8C6R443_NANGA</name>
<dbReference type="InterPro" id="IPR051833">
    <property type="entry name" value="TC-DDR_regulator"/>
</dbReference>
<keyword evidence="2" id="KW-0963">Cytoplasm</keyword>
<evidence type="ECO:0000256" key="2">
    <source>
        <dbReference type="ARBA" id="ARBA00022490"/>
    </source>
</evidence>
<dbReference type="InterPro" id="IPR009060">
    <property type="entry name" value="UBA-like_sf"/>
</dbReference>
<dbReference type="AlphaFoldDB" id="A0A8C6R443"/>
<dbReference type="PANTHER" id="PTHR16308:SF18">
    <property type="entry name" value="UBIQUITIN-ASSOCIATED PROTEIN 2-LIKE"/>
    <property type="match status" value="1"/>
</dbReference>
<dbReference type="InterPro" id="IPR022166">
    <property type="entry name" value="UBAP2/Lig"/>
</dbReference>
<gene>
    <name evidence="5" type="primary">LOC103748396</name>
</gene>
<sequence length="528" mass="56618">MMTLAGTNQAQGNWEQPQNQNQTQHKQWPQATAEPKPDECVIAFHDCHGDVNRALNVLLKGNPDTHSWEMVGKKKGVLGQKDGEQIESNEEGKENRDQDRDYSRQVRGASCGREFGSPENGLHGTKSGGPYGRGTERGRRGHGRGRSGSGRLGGRFSAQGMGTFNPADYAEPVSTDDSYGNSGNTWNNTGHFELHDGTIDFIGIAPGAWRTATEEWRTEDWNEDLSETKIFTASNGSSLPLPVENVTITAGQRTDLAVLLGKIPSSVENDSSNLDPSEAPSLAQPLVFNNSKQNVMSQPASGNTFSHHSMMSMLGRGFGDVGEAKSGSLTGSQFFEQFMTAQALAQLAAQHSQSGSTTTTSWDMGSMTHSPLLNADDSTVHNPFTKHQAFTPSPTMMEVFLQEKPPPVTTSTAAPPTPSSPLPSKSTMAPQMSPGSSDNQSSSPQLAQQKLKQQKKKTSLTSKIPALAVVMPGSFGALQFGSEPVLSDYESTPTTSASSSQAPSSLYTSTASESSEWPNSVDNLYLPK</sequence>
<organism evidence="5 6">
    <name type="scientific">Nannospalax galili</name>
    <name type="common">Northern Israeli blind subterranean mole rat</name>
    <name type="synonym">Spalax galili</name>
    <dbReference type="NCBI Taxonomy" id="1026970"/>
    <lineage>
        <taxon>Eukaryota</taxon>
        <taxon>Metazoa</taxon>
        <taxon>Chordata</taxon>
        <taxon>Craniata</taxon>
        <taxon>Vertebrata</taxon>
        <taxon>Euteleostomi</taxon>
        <taxon>Mammalia</taxon>
        <taxon>Eutheria</taxon>
        <taxon>Euarchontoglires</taxon>
        <taxon>Glires</taxon>
        <taxon>Rodentia</taxon>
        <taxon>Myomorpha</taxon>
        <taxon>Muroidea</taxon>
        <taxon>Spalacidae</taxon>
        <taxon>Spalacinae</taxon>
        <taxon>Nannospalax</taxon>
    </lineage>
</organism>
<keyword evidence="3" id="KW-0597">Phosphoprotein</keyword>
<feature type="compositionally biased region" description="Low complexity" evidence="4">
    <location>
        <begin position="422"/>
        <end position="451"/>
    </location>
</feature>
<dbReference type="PANTHER" id="PTHR16308">
    <property type="entry name" value="UBIQUITIN ASSOCIATED PROTEIN 2-LIKE/LINGERER"/>
    <property type="match status" value="1"/>
</dbReference>
<reference evidence="5" key="1">
    <citation type="submission" date="2025-08" db="UniProtKB">
        <authorList>
            <consortium name="Ensembl"/>
        </authorList>
    </citation>
    <scope>IDENTIFICATION</scope>
</reference>
<dbReference type="Ensembl" id="ENSNGAT00000019004.1">
    <property type="protein sequence ID" value="ENSNGAP00000013425.1"/>
    <property type="gene ID" value="ENSNGAG00000015000.1"/>
</dbReference>
<evidence type="ECO:0000256" key="1">
    <source>
        <dbReference type="ARBA" id="ARBA00004496"/>
    </source>
</evidence>
<feature type="compositionally biased region" description="Polar residues" evidence="4">
    <location>
        <begin position="1"/>
        <end position="15"/>
    </location>
</feature>
<comment type="subcellular location">
    <subcellularLocation>
        <location evidence="1">Cytoplasm</location>
    </subcellularLocation>
</comment>
<dbReference type="Proteomes" id="UP000694381">
    <property type="component" value="Unassembled WGS sequence"/>
</dbReference>